<reference evidence="3 4" key="1">
    <citation type="submission" date="2019-06" db="EMBL/GenBank/DDBJ databases">
        <title>Sequencing the genomes of 1000 actinobacteria strains.</title>
        <authorList>
            <person name="Klenk H.-P."/>
        </authorList>
    </citation>
    <scope>NUCLEOTIDE SEQUENCE [LARGE SCALE GENOMIC DNA]</scope>
    <source>
        <strain evidence="3 4">DSM 24683</strain>
    </source>
</reference>
<keyword evidence="4" id="KW-1185">Reference proteome</keyword>
<dbReference type="PRINTS" id="PR00080">
    <property type="entry name" value="SDRFAMILY"/>
</dbReference>
<dbReference type="OrthoDB" id="9804774at2"/>
<comment type="similarity">
    <text evidence="1">Belongs to the short-chain dehydrogenases/reductases (SDR) family.</text>
</comment>
<dbReference type="InterPro" id="IPR036291">
    <property type="entry name" value="NAD(P)-bd_dom_sf"/>
</dbReference>
<keyword evidence="2" id="KW-0560">Oxidoreductase</keyword>
<dbReference type="Gene3D" id="3.40.50.720">
    <property type="entry name" value="NAD(P)-binding Rossmann-like Domain"/>
    <property type="match status" value="1"/>
</dbReference>
<dbReference type="PANTHER" id="PTHR42760:SF133">
    <property type="entry name" value="3-OXOACYL-[ACYL-CARRIER-PROTEIN] REDUCTASE"/>
    <property type="match status" value="1"/>
</dbReference>
<evidence type="ECO:0000256" key="1">
    <source>
        <dbReference type="ARBA" id="ARBA00006484"/>
    </source>
</evidence>
<sequence length="254" mass="26331">MSGRLTDEVVLVTGAARGIGRAVALKAAEEGAAVALLDVLEDELATTTADLKATGARVHAAVGDITDESAVRTAVDAIVADLGPVTVLVNNAGKNAYADATKMTVEEWDSVFDVDLKGAWLMARQVLPSMIADRHGAIVNIASIHSSLTTAGMFPYAAAKSGLVGMTRSLALDVAPHNVRVNAVSPGYIGTDLLEEFFDTIPGEREKALSVHPLGRIGTPENVAEVVCFLASEAASYVTGANWSVDGGLGVRYA</sequence>
<gene>
    <name evidence="3" type="ORF">FB561_1538</name>
</gene>
<name>A0A561BNL0_9ACTN</name>
<evidence type="ECO:0000256" key="2">
    <source>
        <dbReference type="ARBA" id="ARBA00023002"/>
    </source>
</evidence>
<evidence type="ECO:0000313" key="4">
    <source>
        <dbReference type="Proteomes" id="UP000318380"/>
    </source>
</evidence>
<dbReference type="Pfam" id="PF13561">
    <property type="entry name" value="adh_short_C2"/>
    <property type="match status" value="1"/>
</dbReference>
<dbReference type="SUPFAM" id="SSF51735">
    <property type="entry name" value="NAD(P)-binding Rossmann-fold domains"/>
    <property type="match status" value="1"/>
</dbReference>
<dbReference type="InterPro" id="IPR002347">
    <property type="entry name" value="SDR_fam"/>
</dbReference>
<dbReference type="EMBL" id="VIVK01000001">
    <property type="protein sequence ID" value="TWD80461.1"/>
    <property type="molecule type" value="Genomic_DNA"/>
</dbReference>
<dbReference type="PRINTS" id="PR00081">
    <property type="entry name" value="GDHRDH"/>
</dbReference>
<dbReference type="InterPro" id="IPR020904">
    <property type="entry name" value="Sc_DH/Rdtase_CS"/>
</dbReference>
<dbReference type="GO" id="GO:0016616">
    <property type="term" value="F:oxidoreductase activity, acting on the CH-OH group of donors, NAD or NADP as acceptor"/>
    <property type="evidence" value="ECO:0007669"/>
    <property type="project" value="TreeGrafter"/>
</dbReference>
<dbReference type="PROSITE" id="PS00061">
    <property type="entry name" value="ADH_SHORT"/>
    <property type="match status" value="1"/>
</dbReference>
<dbReference type="AlphaFoldDB" id="A0A561BNL0"/>
<proteinExistence type="inferred from homology"/>
<dbReference type="PANTHER" id="PTHR42760">
    <property type="entry name" value="SHORT-CHAIN DEHYDROGENASES/REDUCTASES FAMILY MEMBER"/>
    <property type="match status" value="1"/>
</dbReference>
<protein>
    <submittedName>
        <fullName evidence="3">2-keto-3-deoxy-phosphogalactonate aldolase</fullName>
    </submittedName>
</protein>
<comment type="caution">
    <text evidence="3">The sequence shown here is derived from an EMBL/GenBank/DDBJ whole genome shotgun (WGS) entry which is preliminary data.</text>
</comment>
<evidence type="ECO:0000313" key="3">
    <source>
        <dbReference type="EMBL" id="TWD80461.1"/>
    </source>
</evidence>
<organism evidence="3 4">
    <name type="scientific">Kribbella amoyensis</name>
    <dbReference type="NCBI Taxonomy" id="996641"/>
    <lineage>
        <taxon>Bacteria</taxon>
        <taxon>Bacillati</taxon>
        <taxon>Actinomycetota</taxon>
        <taxon>Actinomycetes</taxon>
        <taxon>Propionibacteriales</taxon>
        <taxon>Kribbellaceae</taxon>
        <taxon>Kribbella</taxon>
    </lineage>
</organism>
<dbReference type="NCBIfam" id="NF005559">
    <property type="entry name" value="PRK07231.1"/>
    <property type="match status" value="1"/>
</dbReference>
<dbReference type="NCBIfam" id="NF009466">
    <property type="entry name" value="PRK12826.1-2"/>
    <property type="match status" value="1"/>
</dbReference>
<dbReference type="RefSeq" id="WP_145804452.1">
    <property type="nucleotide sequence ID" value="NZ_VIVK01000001.1"/>
</dbReference>
<accession>A0A561BNL0</accession>
<dbReference type="Proteomes" id="UP000318380">
    <property type="component" value="Unassembled WGS sequence"/>
</dbReference>
<dbReference type="FunFam" id="3.40.50.720:FF:000084">
    <property type="entry name" value="Short-chain dehydrogenase reductase"/>
    <property type="match status" value="1"/>
</dbReference>